<sequence>MDRGADTQGDIRAELGVADTFDAAQEAERRIGFLADYLDGSGASGYVLGISGGVDSTVAGRLASLACERSGTTFTAMRLPYGRQADDSDAADALAFVEPSATVTVDIKPAVDALHGATEINELSPERADFVKGNLKARQRMVAQYTVAGRLGSLVIGTDQAAEAVMGFFTKYGDGACDVAPLLGLTKERVREIGRHLGTPSHLVEKVPTADLEELRPALPDEEAYGVTYREIDAYLLGEDVSARAREVIETAYRLTAHKRSLPPGPV</sequence>
<comment type="subunit">
    <text evidence="8">Homodimer.</text>
</comment>
<dbReference type="GO" id="GO:0003952">
    <property type="term" value="F:NAD+ synthase (glutamine-hydrolyzing) activity"/>
    <property type="evidence" value="ECO:0007669"/>
    <property type="project" value="InterPro"/>
</dbReference>
<dbReference type="AlphaFoldDB" id="A0A417XZS3"/>
<feature type="binding site" evidence="8">
    <location>
        <position position="187"/>
    </location>
    <ligand>
        <name>ATP</name>
        <dbReference type="ChEBI" id="CHEBI:30616"/>
    </ligand>
</feature>
<organism evidence="12 13">
    <name type="scientific">Nocardioides immobilis</name>
    <dbReference type="NCBI Taxonomy" id="2049295"/>
    <lineage>
        <taxon>Bacteria</taxon>
        <taxon>Bacillati</taxon>
        <taxon>Actinomycetota</taxon>
        <taxon>Actinomycetes</taxon>
        <taxon>Propionibacteriales</taxon>
        <taxon>Nocardioidaceae</taxon>
        <taxon>Nocardioides</taxon>
    </lineage>
</organism>
<evidence type="ECO:0000259" key="11">
    <source>
        <dbReference type="Pfam" id="PF02540"/>
    </source>
</evidence>
<evidence type="ECO:0000256" key="2">
    <source>
        <dbReference type="ARBA" id="ARBA00022598"/>
    </source>
</evidence>
<dbReference type="InterPro" id="IPR014729">
    <property type="entry name" value="Rossmann-like_a/b/a_fold"/>
</dbReference>
<evidence type="ECO:0000256" key="8">
    <source>
        <dbReference type="HAMAP-Rule" id="MF_00193"/>
    </source>
</evidence>
<dbReference type="EMBL" id="QXGH01000021">
    <property type="protein sequence ID" value="RHW25878.1"/>
    <property type="molecule type" value="Genomic_DNA"/>
</dbReference>
<keyword evidence="4 8" id="KW-0547">Nucleotide-binding</keyword>
<dbReference type="InterPro" id="IPR022926">
    <property type="entry name" value="NH(3)-dep_NAD(+)_synth"/>
</dbReference>
<keyword evidence="2 8" id="KW-0436">Ligase</keyword>
<evidence type="ECO:0000256" key="3">
    <source>
        <dbReference type="ARBA" id="ARBA00022723"/>
    </source>
</evidence>
<feature type="domain" description="NAD/GMP synthase" evidence="11">
    <location>
        <begin position="28"/>
        <end position="263"/>
    </location>
</feature>
<comment type="similarity">
    <text evidence="1 8 9">Belongs to the NAD synthetase family.</text>
</comment>
<dbReference type="SUPFAM" id="SSF52402">
    <property type="entry name" value="Adenine nucleotide alpha hydrolases-like"/>
    <property type="match status" value="1"/>
</dbReference>
<dbReference type="NCBIfam" id="NF001979">
    <property type="entry name" value="PRK00768.1"/>
    <property type="match status" value="1"/>
</dbReference>
<feature type="binding site" evidence="8">
    <location>
        <position position="178"/>
    </location>
    <ligand>
        <name>deamido-NAD(+)</name>
        <dbReference type="ChEBI" id="CHEBI:58437"/>
        <note>ligand shared between two neighboring subunits</note>
    </ligand>
</feature>
<dbReference type="HAMAP" id="MF_00193">
    <property type="entry name" value="NadE_ammonia_dep"/>
    <property type="match status" value="1"/>
</dbReference>
<feature type="binding site" description="in other chain" evidence="8">
    <location>
        <position position="171"/>
    </location>
    <ligand>
        <name>deamido-NAD(+)</name>
        <dbReference type="ChEBI" id="CHEBI:58437"/>
        <note>ligand shared between two neighboring subunits</note>
    </ligand>
</feature>
<evidence type="ECO:0000256" key="7">
    <source>
        <dbReference type="ARBA" id="ARBA00023027"/>
    </source>
</evidence>
<feature type="binding site" evidence="8">
    <location>
        <begin position="49"/>
        <end position="56"/>
    </location>
    <ligand>
        <name>ATP</name>
        <dbReference type="ChEBI" id="CHEBI:30616"/>
    </ligand>
</feature>
<gene>
    <name evidence="8" type="primary">nadE</name>
    <name evidence="12" type="ORF">D0Z08_17760</name>
</gene>
<keyword evidence="5 8" id="KW-0067">ATP-binding</keyword>
<dbReference type="GO" id="GO:0004359">
    <property type="term" value="F:glutaminase activity"/>
    <property type="evidence" value="ECO:0007669"/>
    <property type="project" value="InterPro"/>
</dbReference>
<name>A0A417XZS3_9ACTN</name>
<dbReference type="NCBIfam" id="TIGR00552">
    <property type="entry name" value="nadE"/>
    <property type="match status" value="1"/>
</dbReference>
<dbReference type="UniPathway" id="UPA00253">
    <property type="reaction ID" value="UER00333"/>
</dbReference>
<keyword evidence="6 8" id="KW-0460">Magnesium</keyword>
<feature type="binding site" description="in other chain" evidence="8">
    <location>
        <position position="138"/>
    </location>
    <ligand>
        <name>deamido-NAD(+)</name>
        <dbReference type="ChEBI" id="CHEBI:58437"/>
        <note>ligand shared between two neighboring subunits</note>
    </ligand>
</feature>
<dbReference type="GO" id="GO:0009435">
    <property type="term" value="P:NAD+ biosynthetic process"/>
    <property type="evidence" value="ECO:0007669"/>
    <property type="project" value="UniProtKB-UniRule"/>
</dbReference>
<comment type="caution">
    <text evidence="12">The sequence shown here is derived from an EMBL/GenBank/DDBJ whole genome shotgun (WGS) entry which is preliminary data.</text>
</comment>
<reference evidence="12 13" key="1">
    <citation type="submission" date="2018-09" db="EMBL/GenBank/DDBJ databases">
        <title>Genome sequencing of Nocardioides immobilis CCTCC AB 2017083 for comparison to Nocardioides silvaticus.</title>
        <authorList>
            <person name="Li C."/>
            <person name="Wang G."/>
        </authorList>
    </citation>
    <scope>NUCLEOTIDE SEQUENCE [LARGE SCALE GENOMIC DNA]</scope>
    <source>
        <strain evidence="12 13">CCTCC AB 2017083</strain>
    </source>
</reference>
<evidence type="ECO:0000313" key="12">
    <source>
        <dbReference type="EMBL" id="RHW25878.1"/>
    </source>
</evidence>
<evidence type="ECO:0000256" key="5">
    <source>
        <dbReference type="ARBA" id="ARBA00022840"/>
    </source>
</evidence>
<evidence type="ECO:0000256" key="9">
    <source>
        <dbReference type="RuleBase" id="RU003811"/>
    </source>
</evidence>
<evidence type="ECO:0000313" key="13">
    <source>
        <dbReference type="Proteomes" id="UP000283644"/>
    </source>
</evidence>
<dbReference type="GO" id="GO:0046872">
    <property type="term" value="F:metal ion binding"/>
    <property type="evidence" value="ECO:0007669"/>
    <property type="project" value="UniProtKB-KW"/>
</dbReference>
<evidence type="ECO:0000256" key="4">
    <source>
        <dbReference type="ARBA" id="ARBA00022741"/>
    </source>
</evidence>
<dbReference type="OrthoDB" id="3266517at2"/>
<evidence type="ECO:0000256" key="6">
    <source>
        <dbReference type="ARBA" id="ARBA00022842"/>
    </source>
</evidence>
<evidence type="ECO:0000256" key="10">
    <source>
        <dbReference type="RuleBase" id="RU003812"/>
    </source>
</evidence>
<dbReference type="Gene3D" id="3.40.50.620">
    <property type="entry name" value="HUPs"/>
    <property type="match status" value="1"/>
</dbReference>
<dbReference type="CDD" id="cd00553">
    <property type="entry name" value="NAD_synthase"/>
    <property type="match status" value="1"/>
</dbReference>
<comment type="pathway">
    <text evidence="8">Cofactor biosynthesis; NAD(+) biosynthesis; NAD(+) from deamido-NAD(+) (ammonia route): step 1/1.</text>
</comment>
<feature type="binding site" evidence="8">
    <location>
        <position position="158"/>
    </location>
    <ligand>
        <name>ATP</name>
        <dbReference type="ChEBI" id="CHEBI:30616"/>
    </ligand>
</feature>
<dbReference type="Pfam" id="PF02540">
    <property type="entry name" value="NAD_synthase"/>
    <property type="match status" value="1"/>
</dbReference>
<dbReference type="RefSeq" id="WP_118926580.1">
    <property type="nucleotide sequence ID" value="NZ_QXGH01000021.1"/>
</dbReference>
<dbReference type="Proteomes" id="UP000283644">
    <property type="component" value="Unassembled WGS sequence"/>
</dbReference>
<feature type="binding site" evidence="8">
    <location>
        <position position="163"/>
    </location>
    <ligand>
        <name>Mg(2+)</name>
        <dbReference type="ChEBI" id="CHEBI:18420"/>
    </ligand>
</feature>
<feature type="binding site" evidence="8">
    <location>
        <position position="55"/>
    </location>
    <ligand>
        <name>Mg(2+)</name>
        <dbReference type="ChEBI" id="CHEBI:18420"/>
    </ligand>
</feature>
<dbReference type="GO" id="GO:0008795">
    <property type="term" value="F:NAD+ synthase activity"/>
    <property type="evidence" value="ECO:0007669"/>
    <property type="project" value="UniProtKB-UniRule"/>
</dbReference>
<dbReference type="EC" id="6.3.1.5" evidence="8 10"/>
<dbReference type="InterPro" id="IPR003694">
    <property type="entry name" value="NAD_synthase"/>
</dbReference>
<feature type="binding site" description="in other chain" evidence="8">
    <location>
        <begin position="258"/>
        <end position="259"/>
    </location>
    <ligand>
        <name>deamido-NAD(+)</name>
        <dbReference type="ChEBI" id="CHEBI:58437"/>
        <note>ligand shared between two neighboring subunits</note>
    </ligand>
</feature>
<comment type="function">
    <text evidence="8">Catalyzes the ATP-dependent amidation of deamido-NAD to form NAD. Uses ammonia as a nitrogen source.</text>
</comment>
<proteinExistence type="inferred from homology"/>
<protein>
    <recommendedName>
        <fullName evidence="8 10">NH(3)-dependent NAD(+) synthetase</fullName>
        <ecNumber evidence="8 10">6.3.1.5</ecNumber>
    </recommendedName>
</protein>
<comment type="catalytic activity">
    <reaction evidence="8 10">
        <text>deamido-NAD(+) + NH4(+) + ATP = AMP + diphosphate + NAD(+) + H(+)</text>
        <dbReference type="Rhea" id="RHEA:21188"/>
        <dbReference type="ChEBI" id="CHEBI:15378"/>
        <dbReference type="ChEBI" id="CHEBI:28938"/>
        <dbReference type="ChEBI" id="CHEBI:30616"/>
        <dbReference type="ChEBI" id="CHEBI:33019"/>
        <dbReference type="ChEBI" id="CHEBI:57540"/>
        <dbReference type="ChEBI" id="CHEBI:58437"/>
        <dbReference type="ChEBI" id="CHEBI:456215"/>
        <dbReference type="EC" id="6.3.1.5"/>
    </reaction>
</comment>
<accession>A0A417XZS3</accession>
<keyword evidence="13" id="KW-1185">Reference proteome</keyword>
<dbReference type="PANTHER" id="PTHR23090">
    <property type="entry name" value="NH 3 /GLUTAMINE-DEPENDENT NAD + SYNTHETASE"/>
    <property type="match status" value="1"/>
</dbReference>
<evidence type="ECO:0000256" key="1">
    <source>
        <dbReference type="ARBA" id="ARBA00005859"/>
    </source>
</evidence>
<dbReference type="PANTHER" id="PTHR23090:SF7">
    <property type="entry name" value="NH(3)-DEPENDENT NAD(+) SYNTHETASE"/>
    <property type="match status" value="1"/>
</dbReference>
<dbReference type="GO" id="GO:0005737">
    <property type="term" value="C:cytoplasm"/>
    <property type="evidence" value="ECO:0007669"/>
    <property type="project" value="InterPro"/>
</dbReference>
<keyword evidence="3 8" id="KW-0479">Metal-binding</keyword>
<dbReference type="InterPro" id="IPR022310">
    <property type="entry name" value="NAD/GMP_synthase"/>
</dbReference>
<dbReference type="GO" id="GO:0005524">
    <property type="term" value="F:ATP binding"/>
    <property type="evidence" value="ECO:0007669"/>
    <property type="project" value="UniProtKB-UniRule"/>
</dbReference>
<feature type="binding site" evidence="8">
    <location>
        <position position="209"/>
    </location>
    <ligand>
        <name>ATP</name>
        <dbReference type="ChEBI" id="CHEBI:30616"/>
    </ligand>
</feature>
<keyword evidence="7 8" id="KW-0520">NAD</keyword>